<dbReference type="PANTHER" id="PTHR21064">
    <property type="entry name" value="AMINOGLYCOSIDE PHOSPHOTRANSFERASE DOMAIN-CONTAINING PROTEIN-RELATED"/>
    <property type="match status" value="1"/>
</dbReference>
<name>A0A7W4JAM0_9PROT</name>
<dbReference type="InterPro" id="IPR011009">
    <property type="entry name" value="Kinase-like_dom_sf"/>
</dbReference>
<reference evidence="10 11" key="1">
    <citation type="submission" date="2020-04" db="EMBL/GenBank/DDBJ databases">
        <title>Description of novel Gluconacetobacter.</title>
        <authorList>
            <person name="Sombolestani A."/>
        </authorList>
    </citation>
    <scope>NUCLEOTIDE SEQUENCE [LARGE SCALE GENOMIC DNA]</scope>
    <source>
        <strain evidence="10 11">LMG 27725</strain>
    </source>
</reference>
<evidence type="ECO:0000313" key="10">
    <source>
        <dbReference type="EMBL" id="MBB2177745.1"/>
    </source>
</evidence>
<comment type="catalytic activity">
    <reaction evidence="5">
        <text>(5R)-5-hydroxy-L-lysine + GTP = (5R)-5-phosphooxy-L-lysine + GDP + H(+)</text>
        <dbReference type="Rhea" id="RHEA:19049"/>
        <dbReference type="ChEBI" id="CHEBI:15378"/>
        <dbReference type="ChEBI" id="CHEBI:37565"/>
        <dbReference type="ChEBI" id="CHEBI:57882"/>
        <dbReference type="ChEBI" id="CHEBI:58189"/>
        <dbReference type="ChEBI" id="CHEBI:58357"/>
        <dbReference type="EC" id="2.7.1.81"/>
    </reaction>
</comment>
<dbReference type="PANTHER" id="PTHR21064:SF1">
    <property type="entry name" value="HYDROXYLYSINE KINASE"/>
    <property type="match status" value="1"/>
</dbReference>
<evidence type="ECO:0000256" key="3">
    <source>
        <dbReference type="ARBA" id="ARBA00022679"/>
    </source>
</evidence>
<evidence type="ECO:0000313" key="11">
    <source>
        <dbReference type="Proteomes" id="UP000525623"/>
    </source>
</evidence>
<comment type="function">
    <text evidence="6">Catalyzes the GTP-dependent phosphorylation of 5-hydroxy-L-lysine.</text>
</comment>
<organism evidence="10 11">
    <name type="scientific">Gluconacetobacter tumulicola</name>
    <dbReference type="NCBI Taxonomy" id="1017177"/>
    <lineage>
        <taxon>Bacteria</taxon>
        <taxon>Pseudomonadati</taxon>
        <taxon>Pseudomonadota</taxon>
        <taxon>Alphaproteobacteria</taxon>
        <taxon>Acetobacterales</taxon>
        <taxon>Acetobacteraceae</taxon>
        <taxon>Gluconacetobacter</taxon>
    </lineage>
</organism>
<sequence>MSESLAARTDEVPPGLEGAFAQFCRARPDVGVEQARDIARSVYGMEVSATALPGERDANFLLCDGNGRRTMLKIMNASETEEDAAFVSRVMERLAGAVTEIGLAGIVPALGGDGIAVLTMPGAEGLMARMVGWVDGVPMGGRAGSLRLAHGTGRAVGLMARALQGMAPPQQARAVLWDSLQVDALGGLLAHVPQPARRRAMAGFLDMFRGRVRPLVDALPRQPIHNDLNGSNLLVAADDAERVAGIVDFGDAVFAPRINDLAVAASYQMGSGHDPLAGVTAMLAGFATVMVPEAAEIDLLFDLVVARLALRVLLTEWRSVLFPHNRDYIRRNSMQAGQALDWALALSPGRGQAALREAWAGR</sequence>
<evidence type="ECO:0000256" key="7">
    <source>
        <dbReference type="ARBA" id="ARBA00038873"/>
    </source>
</evidence>
<comment type="caution">
    <text evidence="10">The sequence shown here is derived from an EMBL/GenBank/DDBJ whole genome shotgun (WGS) entry which is preliminary data.</text>
</comment>
<feature type="domain" description="Aminoglycoside phosphotransferase" evidence="9">
    <location>
        <begin position="50"/>
        <end position="278"/>
    </location>
</feature>
<dbReference type="RefSeq" id="WP_182964125.1">
    <property type="nucleotide sequence ID" value="NZ_BAABGC010000002.1"/>
</dbReference>
<dbReference type="SUPFAM" id="SSF56112">
    <property type="entry name" value="Protein kinase-like (PK-like)"/>
    <property type="match status" value="1"/>
</dbReference>
<dbReference type="Gene3D" id="3.90.1200.10">
    <property type="match status" value="1"/>
</dbReference>
<dbReference type="InterPro" id="IPR002575">
    <property type="entry name" value="Aminoglycoside_PTrfase"/>
</dbReference>
<evidence type="ECO:0000256" key="6">
    <source>
        <dbReference type="ARBA" id="ARBA00037368"/>
    </source>
</evidence>
<dbReference type="EMBL" id="JABEQL010000001">
    <property type="protein sequence ID" value="MBB2177745.1"/>
    <property type="molecule type" value="Genomic_DNA"/>
</dbReference>
<dbReference type="AlphaFoldDB" id="A0A7W4JAM0"/>
<dbReference type="EC" id="2.7.1.81" evidence="7"/>
<proteinExistence type="predicted"/>
<evidence type="ECO:0000256" key="1">
    <source>
        <dbReference type="ARBA" id="ARBA00004496"/>
    </source>
</evidence>
<keyword evidence="4" id="KW-0418">Kinase</keyword>
<keyword evidence="2" id="KW-0963">Cytoplasm</keyword>
<dbReference type="Pfam" id="PF01636">
    <property type="entry name" value="APH"/>
    <property type="match status" value="1"/>
</dbReference>
<dbReference type="InterPro" id="IPR050249">
    <property type="entry name" value="Pseudomonas-type_ThrB"/>
</dbReference>
<evidence type="ECO:0000259" key="9">
    <source>
        <dbReference type="Pfam" id="PF01636"/>
    </source>
</evidence>
<dbReference type="Proteomes" id="UP000525623">
    <property type="component" value="Unassembled WGS sequence"/>
</dbReference>
<keyword evidence="3 10" id="KW-0808">Transferase</keyword>
<accession>A0A7W4JAM0</accession>
<protein>
    <recommendedName>
        <fullName evidence="8">Hydroxylysine kinase</fullName>
        <ecNumber evidence="7">2.7.1.81</ecNumber>
    </recommendedName>
</protein>
<dbReference type="GO" id="GO:0047992">
    <property type="term" value="F:hydroxylysine kinase activity"/>
    <property type="evidence" value="ECO:0007669"/>
    <property type="project" value="UniProtKB-EC"/>
</dbReference>
<evidence type="ECO:0000256" key="8">
    <source>
        <dbReference type="ARBA" id="ARBA00040505"/>
    </source>
</evidence>
<dbReference type="GO" id="GO:0005737">
    <property type="term" value="C:cytoplasm"/>
    <property type="evidence" value="ECO:0007669"/>
    <property type="project" value="UniProtKB-SubCell"/>
</dbReference>
<comment type="subcellular location">
    <subcellularLocation>
        <location evidence="1">Cytoplasm</location>
    </subcellularLocation>
</comment>
<evidence type="ECO:0000256" key="4">
    <source>
        <dbReference type="ARBA" id="ARBA00022777"/>
    </source>
</evidence>
<gene>
    <name evidence="10" type="ORF">HLH29_00935</name>
</gene>
<keyword evidence="11" id="KW-1185">Reference proteome</keyword>
<evidence type="ECO:0000256" key="5">
    <source>
        <dbReference type="ARBA" id="ARBA00036820"/>
    </source>
</evidence>
<evidence type="ECO:0000256" key="2">
    <source>
        <dbReference type="ARBA" id="ARBA00022490"/>
    </source>
</evidence>